<dbReference type="InterPro" id="IPR015421">
    <property type="entry name" value="PyrdxlP-dep_Trfase_major"/>
</dbReference>
<organism evidence="3 4">
    <name type="scientific">Rhodobium gokarnense</name>
    <dbReference type="NCBI Taxonomy" id="364296"/>
    <lineage>
        <taxon>Bacteria</taxon>
        <taxon>Pseudomonadati</taxon>
        <taxon>Pseudomonadota</taxon>
        <taxon>Alphaproteobacteria</taxon>
        <taxon>Hyphomicrobiales</taxon>
        <taxon>Rhodobiaceae</taxon>
        <taxon>Rhodobium</taxon>
    </lineage>
</organism>
<dbReference type="SUPFAM" id="SSF53383">
    <property type="entry name" value="PLP-dependent transferases"/>
    <property type="match status" value="1"/>
</dbReference>
<dbReference type="Proteomes" id="UP001209755">
    <property type="component" value="Unassembled WGS sequence"/>
</dbReference>
<evidence type="ECO:0000256" key="1">
    <source>
        <dbReference type="ARBA" id="ARBA00022898"/>
    </source>
</evidence>
<dbReference type="RefSeq" id="WP_264601649.1">
    <property type="nucleotide sequence ID" value="NZ_JAOQNS010000006.1"/>
</dbReference>
<dbReference type="Gene3D" id="3.40.640.10">
    <property type="entry name" value="Type I PLP-dependent aspartate aminotransferase-like (Major domain)"/>
    <property type="match status" value="1"/>
</dbReference>
<keyword evidence="1" id="KW-0663">Pyridoxal phosphate</keyword>
<comment type="caution">
    <text evidence="3">The sequence shown here is derived from an EMBL/GenBank/DDBJ whole genome shotgun (WGS) entry which is preliminary data.</text>
</comment>
<name>A0ABT3HC84_9HYPH</name>
<dbReference type="PANTHER" id="PTHR43586">
    <property type="entry name" value="CYSTEINE DESULFURASE"/>
    <property type="match status" value="1"/>
</dbReference>
<keyword evidence="4" id="KW-1185">Reference proteome</keyword>
<protein>
    <submittedName>
        <fullName evidence="3">Selenocysteine lyase/cysteine desulfurase</fullName>
    </submittedName>
</protein>
<sequence>MTTRYDAHFELGDATWLNTAHQGALPTVAAEAARRAIAWKQKPFELTGERFKGVPEGLRAAVARLLNANEDEIVLANSASYGLHLIANAYPWRQGDEIIVMETDFPSDILPWLALEARYGVKVRRLKPQGRVLSPDELRAAVTPATRLFCTTLVHSFSGHAIDLDALGDVCQSAGVVFVVNASQALGARALDVTGHPVDAVTTVGFKWLCGPYGTGFCWMAPRLIDRLHRTHAYWLSMLTADDLAGELGELRVGPVERAADFDVFGTANFFNFTALREAIDLLLAIGLEAVEDHNQRLVQKLVESCTENGYRLISPSAATASRSSLVLLTDDDPAALARLKSRLDREGIFTAVRAGAVRLSPHLYNSTSQIDLVGDILNESRAS</sequence>
<dbReference type="InterPro" id="IPR015424">
    <property type="entry name" value="PyrdxlP-dep_Trfase"/>
</dbReference>
<accession>A0ABT3HC84</accession>
<evidence type="ECO:0000259" key="2">
    <source>
        <dbReference type="Pfam" id="PF00266"/>
    </source>
</evidence>
<dbReference type="PANTHER" id="PTHR43586:SF15">
    <property type="entry name" value="BLR3095 PROTEIN"/>
    <property type="match status" value="1"/>
</dbReference>
<proteinExistence type="predicted"/>
<dbReference type="Gene3D" id="3.90.1150.10">
    <property type="entry name" value="Aspartate Aminotransferase, domain 1"/>
    <property type="match status" value="1"/>
</dbReference>
<feature type="domain" description="Aminotransferase class V" evidence="2">
    <location>
        <begin position="50"/>
        <end position="357"/>
    </location>
</feature>
<evidence type="ECO:0000313" key="3">
    <source>
        <dbReference type="EMBL" id="MCW2308019.1"/>
    </source>
</evidence>
<evidence type="ECO:0000313" key="4">
    <source>
        <dbReference type="Proteomes" id="UP001209755"/>
    </source>
</evidence>
<reference evidence="4" key="1">
    <citation type="submission" date="2023-07" db="EMBL/GenBank/DDBJ databases">
        <title>Genome sequencing of Purple Non-Sulfur Bacteria from various extreme environments.</title>
        <authorList>
            <person name="Mayer M."/>
        </authorList>
    </citation>
    <scope>NUCLEOTIDE SEQUENCE [LARGE SCALE GENOMIC DNA]</scope>
    <source>
        <strain evidence="4">DSM 17935</strain>
    </source>
</reference>
<dbReference type="InterPro" id="IPR015422">
    <property type="entry name" value="PyrdxlP-dep_Trfase_small"/>
</dbReference>
<dbReference type="GO" id="GO:0016829">
    <property type="term" value="F:lyase activity"/>
    <property type="evidence" value="ECO:0007669"/>
    <property type="project" value="UniProtKB-KW"/>
</dbReference>
<keyword evidence="3" id="KW-0456">Lyase</keyword>
<dbReference type="InterPro" id="IPR000192">
    <property type="entry name" value="Aminotrans_V_dom"/>
</dbReference>
<dbReference type="Pfam" id="PF00266">
    <property type="entry name" value="Aminotran_5"/>
    <property type="match status" value="1"/>
</dbReference>
<dbReference type="EMBL" id="JAOQNS010000006">
    <property type="protein sequence ID" value="MCW2308019.1"/>
    <property type="molecule type" value="Genomic_DNA"/>
</dbReference>
<gene>
    <name evidence="3" type="ORF">M2319_002358</name>
</gene>